<dbReference type="InterPro" id="IPR007837">
    <property type="entry name" value="DinB"/>
</dbReference>
<organism evidence="4 5">
    <name type="scientific">Rhodovulum sulfidophilum</name>
    <name type="common">Rhodobacter sulfidophilus</name>
    <dbReference type="NCBI Taxonomy" id="35806"/>
    <lineage>
        <taxon>Bacteria</taxon>
        <taxon>Pseudomonadati</taxon>
        <taxon>Pseudomonadota</taxon>
        <taxon>Alphaproteobacteria</taxon>
        <taxon>Rhodobacterales</taxon>
        <taxon>Paracoccaceae</taxon>
        <taxon>Rhodovulum</taxon>
    </lineage>
</organism>
<feature type="binding site" evidence="3">
    <location>
        <position position="50"/>
    </location>
    <ligand>
        <name>a divalent metal cation</name>
        <dbReference type="ChEBI" id="CHEBI:60240"/>
    </ligand>
</feature>
<dbReference type="SUPFAM" id="SSF109854">
    <property type="entry name" value="DinB/YfiT-like putative metalloenzymes"/>
    <property type="match status" value="1"/>
</dbReference>
<feature type="binding site" evidence="3">
    <location>
        <position position="137"/>
    </location>
    <ligand>
        <name>a divalent metal cation</name>
        <dbReference type="ChEBI" id="CHEBI:60240"/>
    </ligand>
</feature>
<sequence>MISPAFVAMMADYNAEMNRRVYGAAARLPAAARRADGGVFWKSIEGTLSHLVWADEMWLSRFGVGTPPPVGIAASDRYHADFDALAARRVALDAAIRDWAARVTPAELEGDLVWMSGATGREMRKPRAMCVVQIFNHQTHHRGQVHALLTRAGEDTGATDLPFIL</sequence>
<reference evidence="4 5" key="1">
    <citation type="submission" date="2017-08" db="EMBL/GenBank/DDBJ databases">
        <title>Infants hospitalized years apart are colonized by the same room-sourced microbial strains.</title>
        <authorList>
            <person name="Brooks B."/>
            <person name="Olm M.R."/>
            <person name="Firek B.A."/>
            <person name="Baker R."/>
            <person name="Thomas B.C."/>
            <person name="Morowitz M.J."/>
            <person name="Banfield J.F."/>
        </authorList>
    </citation>
    <scope>NUCLEOTIDE SEQUENCE [LARGE SCALE GENOMIC DNA]</scope>
    <source>
        <strain evidence="4">S2_005_002_R2_34</strain>
    </source>
</reference>
<feature type="binding site" evidence="3">
    <location>
        <position position="141"/>
    </location>
    <ligand>
        <name>a divalent metal cation</name>
        <dbReference type="ChEBI" id="CHEBI:60240"/>
    </ligand>
</feature>
<name>A0A2W5NBB2_RHOSU</name>
<proteinExistence type="inferred from homology"/>
<gene>
    <name evidence="4" type="ORF">DI556_15490</name>
</gene>
<evidence type="ECO:0000313" key="4">
    <source>
        <dbReference type="EMBL" id="PZQ48005.1"/>
    </source>
</evidence>
<comment type="similarity">
    <text evidence="1">Belongs to the DinB family.</text>
</comment>
<comment type="caution">
    <text evidence="4">The sequence shown here is derived from an EMBL/GenBank/DDBJ whole genome shotgun (WGS) entry which is preliminary data.</text>
</comment>
<accession>A0A2W5NBB2</accession>
<keyword evidence="2 3" id="KW-0479">Metal-binding</keyword>
<dbReference type="PANTHER" id="PTHR37302:SF1">
    <property type="entry name" value="PROTEIN DINB"/>
    <property type="match status" value="1"/>
</dbReference>
<dbReference type="Proteomes" id="UP000249185">
    <property type="component" value="Unassembled WGS sequence"/>
</dbReference>
<dbReference type="InterPro" id="IPR034660">
    <property type="entry name" value="DinB/YfiT-like"/>
</dbReference>
<evidence type="ECO:0000256" key="3">
    <source>
        <dbReference type="PIRSR" id="PIRSR607837-1"/>
    </source>
</evidence>
<dbReference type="GO" id="GO:0046872">
    <property type="term" value="F:metal ion binding"/>
    <property type="evidence" value="ECO:0007669"/>
    <property type="project" value="UniProtKB-KW"/>
</dbReference>
<dbReference type="Gene3D" id="1.20.120.450">
    <property type="entry name" value="dinb family like domain"/>
    <property type="match status" value="1"/>
</dbReference>
<dbReference type="PANTHER" id="PTHR37302">
    <property type="entry name" value="SLR1116 PROTEIN"/>
    <property type="match status" value="1"/>
</dbReference>
<protein>
    <submittedName>
        <fullName evidence="4">Damage-inducible protein DinB</fullName>
    </submittedName>
</protein>
<dbReference type="EMBL" id="QFPW01000014">
    <property type="protein sequence ID" value="PZQ48005.1"/>
    <property type="molecule type" value="Genomic_DNA"/>
</dbReference>
<evidence type="ECO:0000313" key="5">
    <source>
        <dbReference type="Proteomes" id="UP000249185"/>
    </source>
</evidence>
<evidence type="ECO:0000256" key="2">
    <source>
        <dbReference type="ARBA" id="ARBA00022723"/>
    </source>
</evidence>
<dbReference type="Pfam" id="PF05163">
    <property type="entry name" value="DinB"/>
    <property type="match status" value="1"/>
</dbReference>
<dbReference type="AlphaFoldDB" id="A0A2W5NBB2"/>
<evidence type="ECO:0000256" key="1">
    <source>
        <dbReference type="ARBA" id="ARBA00008635"/>
    </source>
</evidence>